<feature type="domain" description="Kinesin motor" evidence="7">
    <location>
        <begin position="1"/>
        <end position="292"/>
    </location>
</feature>
<dbReference type="SMART" id="SM00129">
    <property type="entry name" value="KISc"/>
    <property type="match status" value="1"/>
</dbReference>
<name>A0ABQ8UV74_9EUKA</name>
<dbReference type="InterPro" id="IPR001752">
    <property type="entry name" value="Kinesin_motor_dom"/>
</dbReference>
<evidence type="ECO:0000256" key="5">
    <source>
        <dbReference type="PROSITE-ProRule" id="PRU00283"/>
    </source>
</evidence>
<sequence length="1281" mass="138659">MISGDEKSVIRDGAVYGFSLVLGPEDDNEDVYEKSVKPVIDRWVGGVNAAFIVFGQTASGKTFTQFGDESTEGVVYSALSDAFAHVAAHPENQFMLCASYIEVYNEQCFDLLRPEGSQDEPLPIREKDCNFFVDGLTERLIGSPAEAFELLHVGWSNRTIGSSYLHDRSTRGHAVFRLALGQVCRADGTATVSELSFVDLAGAELLSDQFGAQQQRETKAVNLSLSALKAVIEACAQEAPYIGYRQSALTKLLQNALGRNSITTLCCCINPAAQHAPMSKRTVLFGQRVKNRPRKNCFLAIRPGASGQAANSWAGPGSRDVFGPGMADWNPHPDDGLWVCPIMCSGALWRPVDESEMLVTKVRLSADSQVRSRALGSQLQAVARQTATLSYREDRIPTGAGTVFARSCGPEAGPVALFLPGYPGGWDDWEYLYAPLAALGLRVVGVDMPGFGQATGQRQTSRTERFGEPGGPNETVAAVLDALGVTSKRKGILFGFDWGGGIALSLAAQQPAAQQRLRGICVIHPSWTAPLGALAKVRLPVLMLWVPAEQNHSFLVGRKMARALPNCTLVCRRCLRPTGFDRPPDPDPVMSRALQVRLDCGPFAPDKPYNVYACIAPQITDHVAQWVRATLGPAATATRARAHPAVVPAAAADSAPSPPAVSPVTAGAAPEAPSPATPDPDPDLAARLELLLADRTARLWRDRGTNPAAASASRLPTHPSLSARARRCQYTHTARTQPHRQRPAYNHLVDRPHGMREARGSIPLSSILYFLALRDPLARTRWAVARLDELLRRGEAQTYYEAYLGRGDYRGLRPDAVALFGSLPVLLPYRTTAQDLHRWGIWPRPPSGVDQTIPFDAFPRYLPGRQVLVRVSRSHHHPPTLDLGLSDMPRLDAPQTTVQASIWSAHPDAPDWLAYAAPPMGTLETTHRATVLGAGQAQGTIRVAVDLPGAAGALAMDVALGEVVALNQPTAFQGDPAREGCLLEDGIRCKYSDFLTRAKMVEAALAIRHLVGDLHFELAADPASTPPTYCAPPASAATAAEPLHPWVAPSREPLHPVVAQQLRCIAQLVRVMDCTHFVHTGLDKGRSGRPDVGRLAHHGQGHCHTVASVVAALLMPFARSLGLEVRFRAGWFIEEGRDLDPATGHPFAGTDGLPRPCDDHTWLEVTLLPSLRTYVVDPSFAPVVLTMDQGYSKWGLRHAHPKCECCSRPPPPPTNTTNWPVDLARGQIAQAVAPVRRQCWSAREGSVLAWADLDLIDWINEIPPPPPSPADLEPDLATDTE</sequence>
<proteinExistence type="inferred from homology"/>
<feature type="compositionally biased region" description="Low complexity" evidence="6">
    <location>
        <begin position="662"/>
        <end position="671"/>
    </location>
</feature>
<organism evidence="8 9">
    <name type="scientific">Paratrimastix pyriformis</name>
    <dbReference type="NCBI Taxonomy" id="342808"/>
    <lineage>
        <taxon>Eukaryota</taxon>
        <taxon>Metamonada</taxon>
        <taxon>Preaxostyla</taxon>
        <taxon>Paratrimastigidae</taxon>
        <taxon>Paratrimastix</taxon>
    </lineage>
</organism>
<feature type="region of interest" description="Disordered" evidence="6">
    <location>
        <begin position="704"/>
        <end position="724"/>
    </location>
</feature>
<feature type="binding site" evidence="5">
    <location>
        <begin position="55"/>
        <end position="62"/>
    </location>
    <ligand>
        <name>ATP</name>
        <dbReference type="ChEBI" id="CHEBI:30616"/>
    </ligand>
</feature>
<dbReference type="InterPro" id="IPR036961">
    <property type="entry name" value="Kinesin_motor_dom_sf"/>
</dbReference>
<feature type="region of interest" description="Disordered" evidence="6">
    <location>
        <begin position="1262"/>
        <end position="1281"/>
    </location>
</feature>
<dbReference type="Proteomes" id="UP001141327">
    <property type="component" value="Unassembled WGS sequence"/>
</dbReference>
<dbReference type="PROSITE" id="PS50067">
    <property type="entry name" value="KINESIN_MOTOR_2"/>
    <property type="match status" value="1"/>
</dbReference>
<dbReference type="InterPro" id="IPR019821">
    <property type="entry name" value="Kinesin_motor_CS"/>
</dbReference>
<dbReference type="SUPFAM" id="SSF53474">
    <property type="entry name" value="alpha/beta-Hydrolases"/>
    <property type="match status" value="1"/>
</dbReference>
<dbReference type="InterPro" id="IPR027640">
    <property type="entry name" value="Kinesin-like_fam"/>
</dbReference>
<dbReference type="Pfam" id="PF00225">
    <property type="entry name" value="Kinesin"/>
    <property type="match status" value="1"/>
</dbReference>
<dbReference type="InterPro" id="IPR027417">
    <property type="entry name" value="P-loop_NTPase"/>
</dbReference>
<feature type="compositionally biased region" description="Acidic residues" evidence="6">
    <location>
        <begin position="1272"/>
        <end position="1281"/>
    </location>
</feature>
<dbReference type="Gene3D" id="3.40.850.10">
    <property type="entry name" value="Kinesin motor domain"/>
    <property type="match status" value="1"/>
</dbReference>
<keyword evidence="2 5" id="KW-0067">ATP-binding</keyword>
<dbReference type="Pfam" id="PF00561">
    <property type="entry name" value="Abhydrolase_1"/>
    <property type="match status" value="1"/>
</dbReference>
<evidence type="ECO:0000256" key="6">
    <source>
        <dbReference type="SAM" id="MobiDB-lite"/>
    </source>
</evidence>
<evidence type="ECO:0000259" key="7">
    <source>
        <dbReference type="PROSITE" id="PS50067"/>
    </source>
</evidence>
<reference evidence="8" key="1">
    <citation type="journal article" date="2022" name="bioRxiv">
        <title>Genomics of Preaxostyla Flagellates Illuminates Evolutionary Transitions and the Path Towards Mitochondrial Loss.</title>
        <authorList>
            <person name="Novak L.V.F."/>
            <person name="Treitli S.C."/>
            <person name="Pyrih J."/>
            <person name="Halakuc P."/>
            <person name="Pipaliya S.V."/>
            <person name="Vacek V."/>
            <person name="Brzon O."/>
            <person name="Soukal P."/>
            <person name="Eme L."/>
            <person name="Dacks J.B."/>
            <person name="Karnkowska A."/>
            <person name="Elias M."/>
            <person name="Hampl V."/>
        </authorList>
    </citation>
    <scope>NUCLEOTIDE SEQUENCE</scope>
    <source>
        <strain evidence="8">RCP-MX</strain>
    </source>
</reference>
<dbReference type="Gene3D" id="3.40.50.1820">
    <property type="entry name" value="alpha/beta hydrolase"/>
    <property type="match status" value="1"/>
</dbReference>
<evidence type="ECO:0000256" key="1">
    <source>
        <dbReference type="ARBA" id="ARBA00022741"/>
    </source>
</evidence>
<dbReference type="PANTHER" id="PTHR47968">
    <property type="entry name" value="CENTROMERE PROTEIN E"/>
    <property type="match status" value="1"/>
</dbReference>
<evidence type="ECO:0000313" key="9">
    <source>
        <dbReference type="Proteomes" id="UP001141327"/>
    </source>
</evidence>
<keyword evidence="3" id="KW-0175">Coiled coil</keyword>
<keyword evidence="1 5" id="KW-0547">Nucleotide-binding</keyword>
<dbReference type="EMBL" id="JAPMOS010000001">
    <property type="protein sequence ID" value="KAJ4463001.1"/>
    <property type="molecule type" value="Genomic_DNA"/>
</dbReference>
<evidence type="ECO:0000256" key="3">
    <source>
        <dbReference type="ARBA" id="ARBA00023054"/>
    </source>
</evidence>
<dbReference type="InterPro" id="IPR000073">
    <property type="entry name" value="AB_hydrolase_1"/>
</dbReference>
<dbReference type="PRINTS" id="PR00380">
    <property type="entry name" value="KINESINHEAVY"/>
</dbReference>
<evidence type="ECO:0000313" key="8">
    <source>
        <dbReference type="EMBL" id="KAJ4463001.1"/>
    </source>
</evidence>
<dbReference type="SUPFAM" id="SSF52540">
    <property type="entry name" value="P-loop containing nucleoside triphosphate hydrolases"/>
    <property type="match status" value="1"/>
</dbReference>
<keyword evidence="4 5" id="KW-0505">Motor protein</keyword>
<protein>
    <submittedName>
        <fullName evidence="8">Kinesin motor domain protein</fullName>
    </submittedName>
</protein>
<feature type="region of interest" description="Disordered" evidence="6">
    <location>
        <begin position="648"/>
        <end position="683"/>
    </location>
</feature>
<comment type="similarity">
    <text evidence="5">Belongs to the TRAFAC class myosin-kinesin ATPase superfamily. Kinesin family.</text>
</comment>
<evidence type="ECO:0000256" key="4">
    <source>
        <dbReference type="ARBA" id="ARBA00023175"/>
    </source>
</evidence>
<keyword evidence="9" id="KW-1185">Reference proteome</keyword>
<gene>
    <name evidence="8" type="ORF">PAPYR_237</name>
</gene>
<accession>A0ABQ8UV74</accession>
<evidence type="ECO:0000256" key="2">
    <source>
        <dbReference type="ARBA" id="ARBA00022840"/>
    </source>
</evidence>
<comment type="caution">
    <text evidence="8">The sequence shown here is derived from an EMBL/GenBank/DDBJ whole genome shotgun (WGS) entry which is preliminary data.</text>
</comment>
<dbReference type="PROSITE" id="PS00411">
    <property type="entry name" value="KINESIN_MOTOR_1"/>
    <property type="match status" value="1"/>
</dbReference>
<dbReference type="InterPro" id="IPR029058">
    <property type="entry name" value="AB_hydrolase_fold"/>
</dbReference>
<dbReference type="PANTHER" id="PTHR47968:SF75">
    <property type="entry name" value="CENTROMERE-ASSOCIATED PROTEIN E"/>
    <property type="match status" value="1"/>
</dbReference>